<evidence type="ECO:0000313" key="1">
    <source>
        <dbReference type="EMBL" id="BBE31245.1"/>
    </source>
</evidence>
<name>A0A7G1G558_9BACT</name>
<dbReference type="Gene3D" id="2.120.10.30">
    <property type="entry name" value="TolB, C-terminal domain"/>
    <property type="match status" value="1"/>
</dbReference>
<dbReference type="RefSeq" id="WP_190613665.1">
    <property type="nucleotide sequence ID" value="NZ_AP018712.1"/>
</dbReference>
<dbReference type="InterPro" id="IPR011042">
    <property type="entry name" value="6-blade_b-propeller_TolB-like"/>
</dbReference>
<reference evidence="1 2" key="1">
    <citation type="submission" date="2018-06" db="EMBL/GenBank/DDBJ databases">
        <title>Genome sequencing of Oceanotoga sp. sy52.</title>
        <authorList>
            <person name="Mori K."/>
        </authorList>
    </citation>
    <scope>NUCLEOTIDE SEQUENCE [LARGE SCALE GENOMIC DNA]</scope>
    <source>
        <strain evidence="2">sy52</strain>
    </source>
</reference>
<sequence length="815" mass="95813">MKKVITLFLILLMSIFMFSGIYYTPPANMKHIKTKNFDFIFEDGLDYLVQELNEEAENLYSEYSNFYETNAGSITVYLLDDVDFVNSFADIVHNVIRLYIVPPNSNIGLGKNISNWIKFVFSHELNHIFYGNAVFNPLLKTIPFSSVKKTLNFLIYEPSYLHEGLSVFMESKHFGGRYEDTLFNTYVRSEVISNKFPRYYLNTKRDSNNFTIAGFNYTYGALITKKIKEYYSEDTLKKIIIYMNSNYFTTISTSFKAVTKDNWYDFLLKIKNEYIKDKEDKLSKGYTMLWNKTNNSYHKTSNLRTDGKYFYYIKNSPNEINGLYKENELIKNNVSKFDISNDGKIIYLDTSNEYGKYLNKLYLKCTCPIKDTLIDTRVIEFGFVDNSKIVYSKTEKGLIGLFEYDLKNNSIKKIIEYGKYSINSITGNNGKIYFSMSRNNQTDIYVYDGKLIQITNDKYNEINLFLYNDELFYSADYDGIYNIRSLNLKTNKIKTYTKYYTGGFNPVIINNKLYHLFYDYNGYHLTFKNLEETKEEKTIEILNKAIETKQKFDFTKIKDKKDYIDMPTDLFGFPYVLNTPNSTDSYYYGLFLMFNNKSRNITGTFDINSLQTTTLSFNFDYYINHNISIKLTDFLNKPTFYFDYGISNTFDINLKNKMYIQPVLNVEFKNIDLNSVYFNTAFINNPYTINDFQMYDFGMNLSLNSNLLNNTLEYKMILNKPFFIFNSKITPRIVYEGLYTASLSVGTTFEIPLIDLNLYFNDGKTGINNLNLTVDNSYDFTNKKYSISLLITIGERMFYQDIPISIPIYKYNKSF</sequence>
<dbReference type="InParanoid" id="A0A7G1G558"/>
<evidence type="ECO:0008006" key="3">
    <source>
        <dbReference type="Google" id="ProtNLM"/>
    </source>
</evidence>
<dbReference type="EMBL" id="AP018712">
    <property type="protein sequence ID" value="BBE31245.1"/>
    <property type="molecule type" value="Genomic_DNA"/>
</dbReference>
<dbReference type="AlphaFoldDB" id="A0A7G1G558"/>
<proteinExistence type="predicted"/>
<evidence type="ECO:0000313" key="2">
    <source>
        <dbReference type="Proteomes" id="UP000516361"/>
    </source>
</evidence>
<keyword evidence="2" id="KW-1185">Reference proteome</keyword>
<organism evidence="1 2">
    <name type="scientific">Tepiditoga spiralis</name>
    <dbReference type="NCBI Taxonomy" id="2108365"/>
    <lineage>
        <taxon>Bacteria</taxon>
        <taxon>Thermotogati</taxon>
        <taxon>Thermotogota</taxon>
        <taxon>Thermotogae</taxon>
        <taxon>Petrotogales</taxon>
        <taxon>Petrotogaceae</taxon>
        <taxon>Tepiditoga</taxon>
    </lineage>
</organism>
<gene>
    <name evidence="1" type="ORF">OSSY52_13860</name>
</gene>
<dbReference type="Proteomes" id="UP000516361">
    <property type="component" value="Chromosome"/>
</dbReference>
<dbReference type="SUPFAM" id="SSF82171">
    <property type="entry name" value="DPP6 N-terminal domain-like"/>
    <property type="match status" value="1"/>
</dbReference>
<dbReference type="KEGG" id="ocy:OSSY52_13860"/>
<accession>A0A7G1G558</accession>
<protein>
    <recommendedName>
        <fullName evidence="3">Peptidase MA-like domain-containing protein</fullName>
    </recommendedName>
</protein>